<proteinExistence type="predicted"/>
<sequence length="127" mass="14598">MVLTMTKVEFPQNWIGKKRIQIKAENHAYIRSIWQAGDEKIHKIHESKSCVKNNITEIYEVALKEPKQNKETTRCLNGGFPDKYNSTCVCDPCKPLQGSPVKWPVGEILMVRNVPNYAQVQVQNVKE</sequence>
<name>A0A8D8XXH6_9HEMI</name>
<evidence type="ECO:0000313" key="1">
    <source>
        <dbReference type="EMBL" id="CAG6713083.1"/>
    </source>
</evidence>
<accession>A0A8D8XXH6</accession>
<reference evidence="1" key="1">
    <citation type="submission" date="2021-05" db="EMBL/GenBank/DDBJ databases">
        <authorList>
            <person name="Alioto T."/>
            <person name="Alioto T."/>
            <person name="Gomez Garrido J."/>
        </authorList>
    </citation>
    <scope>NUCLEOTIDE SEQUENCE</scope>
</reference>
<organism evidence="1">
    <name type="scientific">Cacopsylla melanoneura</name>
    <dbReference type="NCBI Taxonomy" id="428564"/>
    <lineage>
        <taxon>Eukaryota</taxon>
        <taxon>Metazoa</taxon>
        <taxon>Ecdysozoa</taxon>
        <taxon>Arthropoda</taxon>
        <taxon>Hexapoda</taxon>
        <taxon>Insecta</taxon>
        <taxon>Pterygota</taxon>
        <taxon>Neoptera</taxon>
        <taxon>Paraneoptera</taxon>
        <taxon>Hemiptera</taxon>
        <taxon>Sternorrhyncha</taxon>
        <taxon>Psylloidea</taxon>
        <taxon>Psyllidae</taxon>
        <taxon>Psyllinae</taxon>
        <taxon>Cacopsylla</taxon>
    </lineage>
</organism>
<dbReference type="AlphaFoldDB" id="A0A8D8XXH6"/>
<protein>
    <submittedName>
        <fullName evidence="1">Uncharacterized protein</fullName>
    </submittedName>
</protein>
<dbReference type="EMBL" id="HBUF01350137">
    <property type="protein sequence ID" value="CAG6713083.1"/>
    <property type="molecule type" value="Transcribed_RNA"/>
</dbReference>